<evidence type="ECO:0000259" key="1">
    <source>
        <dbReference type="Pfam" id="PF03050"/>
    </source>
</evidence>
<feature type="domain" description="Transposase IS66 zinc-finger binding" evidence="2">
    <location>
        <begin position="123"/>
        <end position="163"/>
    </location>
</feature>
<evidence type="ECO:0000313" key="4">
    <source>
        <dbReference type="EMBL" id="TMQ73427.1"/>
    </source>
</evidence>
<dbReference type="PANTHER" id="PTHR33678:SF1">
    <property type="entry name" value="BLL1576 PROTEIN"/>
    <property type="match status" value="1"/>
</dbReference>
<dbReference type="InterPro" id="IPR024463">
    <property type="entry name" value="Transposase_TnpC_homeodom"/>
</dbReference>
<dbReference type="InterPro" id="IPR004291">
    <property type="entry name" value="Transposase_IS66_central"/>
</dbReference>
<sequence>MERALELPHDVDALQALVLVHRQTIASQRETIVQLEQHNRLLAKLVFGRSSEKRAQLPVDPALQGNLFLAEIAAEAERPAEQHRVVATVEVPAHTRKTSKRRGESPAHLPVVRTVCELKDEDRRCACGGELVAFGEETSRELERVETTVVHEIARKKYACASCQEGLVTAPWRGKVIDKGLLGPGFLAHVITERFGHHLPYYRLEGKYRAEGLDLSRSVLCESMAGWSRSPRNCARRCWPRTWSTRTTRR</sequence>
<dbReference type="InterPro" id="IPR024474">
    <property type="entry name" value="Znf_dom_IS66"/>
</dbReference>
<name>A0A538UC76_UNCEI</name>
<dbReference type="Pfam" id="PF13005">
    <property type="entry name" value="zf-IS66"/>
    <property type="match status" value="1"/>
</dbReference>
<evidence type="ECO:0000259" key="3">
    <source>
        <dbReference type="Pfam" id="PF13007"/>
    </source>
</evidence>
<dbReference type="Pfam" id="PF03050">
    <property type="entry name" value="DDE_Tnp_IS66"/>
    <property type="match status" value="1"/>
</dbReference>
<proteinExistence type="predicted"/>
<dbReference type="PANTHER" id="PTHR33678">
    <property type="entry name" value="BLL1576 PROTEIN"/>
    <property type="match status" value="1"/>
</dbReference>
<feature type="domain" description="Transposase TnpC homeodomain" evidence="3">
    <location>
        <begin position="34"/>
        <end position="113"/>
    </location>
</feature>
<dbReference type="Pfam" id="PF13007">
    <property type="entry name" value="LZ_Tnp_IS66"/>
    <property type="match status" value="1"/>
</dbReference>
<dbReference type="EMBL" id="VBPB01000069">
    <property type="protein sequence ID" value="TMQ73427.1"/>
    <property type="molecule type" value="Genomic_DNA"/>
</dbReference>
<accession>A0A538UC76</accession>
<feature type="domain" description="Transposase IS66 central" evidence="1">
    <location>
        <begin position="179"/>
        <end position="228"/>
    </location>
</feature>
<dbReference type="InterPro" id="IPR052344">
    <property type="entry name" value="Transposase-related"/>
</dbReference>
<gene>
    <name evidence="4" type="ORF">E6K81_04745</name>
</gene>
<dbReference type="AlphaFoldDB" id="A0A538UC76"/>
<evidence type="ECO:0000313" key="5">
    <source>
        <dbReference type="Proteomes" id="UP000319771"/>
    </source>
</evidence>
<protein>
    <submittedName>
        <fullName evidence="4">Uncharacterized protein</fullName>
    </submittedName>
</protein>
<comment type="caution">
    <text evidence="4">The sequence shown here is derived from an EMBL/GenBank/DDBJ whole genome shotgun (WGS) entry which is preliminary data.</text>
</comment>
<evidence type="ECO:0000259" key="2">
    <source>
        <dbReference type="Pfam" id="PF13005"/>
    </source>
</evidence>
<organism evidence="4 5">
    <name type="scientific">Eiseniibacteriota bacterium</name>
    <dbReference type="NCBI Taxonomy" id="2212470"/>
    <lineage>
        <taxon>Bacteria</taxon>
        <taxon>Candidatus Eiseniibacteriota</taxon>
    </lineage>
</organism>
<reference evidence="4 5" key="1">
    <citation type="journal article" date="2019" name="Nat. Microbiol.">
        <title>Mediterranean grassland soil C-N compound turnover is dependent on rainfall and depth, and is mediated by genomically divergent microorganisms.</title>
        <authorList>
            <person name="Diamond S."/>
            <person name="Andeer P.F."/>
            <person name="Li Z."/>
            <person name="Crits-Christoph A."/>
            <person name="Burstein D."/>
            <person name="Anantharaman K."/>
            <person name="Lane K.R."/>
            <person name="Thomas B.C."/>
            <person name="Pan C."/>
            <person name="Northen T.R."/>
            <person name="Banfield J.F."/>
        </authorList>
    </citation>
    <scope>NUCLEOTIDE SEQUENCE [LARGE SCALE GENOMIC DNA]</scope>
    <source>
        <strain evidence="4">WS_11</strain>
    </source>
</reference>
<dbReference type="Proteomes" id="UP000319771">
    <property type="component" value="Unassembled WGS sequence"/>
</dbReference>